<keyword evidence="2" id="KW-1185">Reference proteome</keyword>
<gene>
    <name evidence="1" type="ORF">BG53_09185</name>
</gene>
<sequence length="422" mass="48548">MISYTGIHKPYDIGEYSVERNAKVLQRYRFMHEGLLRVMAGQLPARGDWDLKLGLCRHMYENAEAANALRGRIPELRTSSAVLGKEPDAVLSLLIDELIHAENDLELTAGIYAVVKPALLETYRRHMATTQQIVDQPTLRILRTIVLDLEEQVTWGCELQRMLEDSGVFPAHEPFTDRLRSYIAAAGGIDSSLPKTTELPPRERSTEPYRLPLRSVRDPRTMGPVTWARTSMSNAPDDEMGRRVVATMRVRQEEMTACELVSGVLYSQRQMPWSFHRDLARHVWDEARHAMFGQAALEAEGYDWKKEPQYTSDYDVNEHKLPGAQYAWLSIGIEEGAMVSNGKKKEFEYFRDEAKHPLMQQFQDYDWADEVVHANLGRKWVPELLEEEIAFVREVAKKELDHFWSEVNKATEQWRASKAGNE</sequence>
<dbReference type="OrthoDB" id="1392385at2"/>
<dbReference type="AlphaFoldDB" id="A0A9W5RZ43"/>
<dbReference type="EMBL" id="JFHU01000238">
    <property type="protein sequence ID" value="EXX85213.1"/>
    <property type="molecule type" value="Genomic_DNA"/>
</dbReference>
<evidence type="ECO:0000313" key="1">
    <source>
        <dbReference type="EMBL" id="EXX85213.1"/>
    </source>
</evidence>
<accession>A0A9W5RZ43</accession>
<proteinExistence type="predicted"/>
<dbReference type="RefSeq" id="WP_036585517.1">
    <property type="nucleotide sequence ID" value="NZ_KK082189.1"/>
</dbReference>
<name>A0A9W5RZ43_9BACL</name>
<evidence type="ECO:0008006" key="3">
    <source>
        <dbReference type="Google" id="ProtNLM"/>
    </source>
</evidence>
<evidence type="ECO:0000313" key="2">
    <source>
        <dbReference type="Proteomes" id="UP000053750"/>
    </source>
</evidence>
<protein>
    <recommendedName>
        <fullName evidence="3">Ferritin-like domain-containing protein</fullName>
    </recommendedName>
</protein>
<organism evidence="1 2">
    <name type="scientific">Paenibacillus darwinianus</name>
    <dbReference type="NCBI Taxonomy" id="1380763"/>
    <lineage>
        <taxon>Bacteria</taxon>
        <taxon>Bacillati</taxon>
        <taxon>Bacillota</taxon>
        <taxon>Bacilli</taxon>
        <taxon>Bacillales</taxon>
        <taxon>Paenibacillaceae</taxon>
        <taxon>Paenibacillus</taxon>
    </lineage>
</organism>
<dbReference type="Proteomes" id="UP000053750">
    <property type="component" value="Unassembled WGS sequence"/>
</dbReference>
<comment type="caution">
    <text evidence="1">The sequence shown here is derived from an EMBL/GenBank/DDBJ whole genome shotgun (WGS) entry which is preliminary data.</text>
</comment>
<reference evidence="1 2" key="1">
    <citation type="submission" date="2014-02" db="EMBL/GenBank/DDBJ databases">
        <title>Genome sequence of Paenibacillus darwinianus reveals adaptive mechanisms for survival in Antarctic soils.</title>
        <authorList>
            <person name="Dsouza M."/>
            <person name="Taylor M.W."/>
            <person name="Turner S.J."/>
            <person name="Aislabie J."/>
        </authorList>
    </citation>
    <scope>NUCLEOTIDE SEQUENCE [LARGE SCALE GENOMIC DNA]</scope>
    <source>
        <strain evidence="1 2">CE1</strain>
    </source>
</reference>